<name>A0A1Y2HQ73_9FUNG</name>
<accession>A0A1Y2HQ73</accession>
<evidence type="ECO:0000256" key="1">
    <source>
        <dbReference type="SAM" id="MobiDB-lite"/>
    </source>
</evidence>
<feature type="compositionally biased region" description="Polar residues" evidence="1">
    <location>
        <begin position="31"/>
        <end position="41"/>
    </location>
</feature>
<dbReference type="Proteomes" id="UP000193411">
    <property type="component" value="Unassembled WGS sequence"/>
</dbReference>
<protein>
    <submittedName>
        <fullName evidence="2">Uncharacterized protein</fullName>
    </submittedName>
</protein>
<dbReference type="EMBL" id="MCFL01000015">
    <property type="protein sequence ID" value="ORZ36758.1"/>
    <property type="molecule type" value="Genomic_DNA"/>
</dbReference>
<proteinExistence type="predicted"/>
<comment type="caution">
    <text evidence="2">The sequence shown here is derived from an EMBL/GenBank/DDBJ whole genome shotgun (WGS) entry which is preliminary data.</text>
</comment>
<dbReference type="AlphaFoldDB" id="A0A1Y2HQ73"/>
<evidence type="ECO:0000313" key="2">
    <source>
        <dbReference type="EMBL" id="ORZ36758.1"/>
    </source>
</evidence>
<reference evidence="2 3" key="1">
    <citation type="submission" date="2016-07" db="EMBL/GenBank/DDBJ databases">
        <title>Pervasive Adenine N6-methylation of Active Genes in Fungi.</title>
        <authorList>
            <consortium name="DOE Joint Genome Institute"/>
            <person name="Mondo S.J."/>
            <person name="Dannebaum R.O."/>
            <person name="Kuo R.C."/>
            <person name="Labutti K."/>
            <person name="Haridas S."/>
            <person name="Kuo A."/>
            <person name="Salamov A."/>
            <person name="Ahrendt S.R."/>
            <person name="Lipzen A."/>
            <person name="Sullivan W."/>
            <person name="Andreopoulos W.B."/>
            <person name="Clum A."/>
            <person name="Lindquist E."/>
            <person name="Daum C."/>
            <person name="Ramamoorthy G.K."/>
            <person name="Gryganskyi A."/>
            <person name="Culley D."/>
            <person name="Magnuson J.K."/>
            <person name="James T.Y."/>
            <person name="O'Malley M.A."/>
            <person name="Stajich J.E."/>
            <person name="Spatafora J.W."/>
            <person name="Visel A."/>
            <person name="Grigoriev I.V."/>
        </authorList>
    </citation>
    <scope>NUCLEOTIDE SEQUENCE [LARGE SCALE GENOMIC DNA]</scope>
    <source>
        <strain evidence="2 3">PL171</strain>
    </source>
</reference>
<organism evidence="2 3">
    <name type="scientific">Catenaria anguillulae PL171</name>
    <dbReference type="NCBI Taxonomy" id="765915"/>
    <lineage>
        <taxon>Eukaryota</taxon>
        <taxon>Fungi</taxon>
        <taxon>Fungi incertae sedis</taxon>
        <taxon>Blastocladiomycota</taxon>
        <taxon>Blastocladiomycetes</taxon>
        <taxon>Blastocladiales</taxon>
        <taxon>Catenariaceae</taxon>
        <taxon>Catenaria</taxon>
    </lineage>
</organism>
<gene>
    <name evidence="2" type="ORF">BCR44DRAFT_1059113</name>
</gene>
<sequence length="345" mass="38093">MSVVHEPARFRSVSPRPSAIGDHVPGRKSQRPATQRPSSHTLTHKPHPPSLLSVSRPKMSIVAPPPRAHVRRSDDITSPTSSFHRPIPGPVPPNSPVIYPSPDSPPMVIRTLVQEPRQRPFQQHFITSCDQRHQPSTFARPRLCPRRQSRDRHDIVLFSNSRSSSQWLQLRATGPCIPCWILVQEARLGATSPFFPTVTAIVSLVVTAWLANRTSTTTPFLMLHNNCHASGTGSGPVEPSSHRHNDNFLCVWQFPLQHTIPSVVSSILCSPSAYSQPPSAPVRVHDSRLLGNPERRFYRASRSAPIPSLLSARNIPWGQPTFSNANPAATRLCITSQSLNTPGVP</sequence>
<evidence type="ECO:0000313" key="3">
    <source>
        <dbReference type="Proteomes" id="UP000193411"/>
    </source>
</evidence>
<keyword evidence="3" id="KW-1185">Reference proteome</keyword>
<feature type="region of interest" description="Disordered" evidence="1">
    <location>
        <begin position="1"/>
        <end position="93"/>
    </location>
</feature>